<evidence type="ECO:0000313" key="11">
    <source>
        <dbReference type="EMBL" id="KAG0668306.1"/>
    </source>
</evidence>
<dbReference type="Pfam" id="PF01030">
    <property type="entry name" value="Recep_L_domain"/>
    <property type="match status" value="1"/>
</dbReference>
<evidence type="ECO:0000259" key="10">
    <source>
        <dbReference type="Pfam" id="PF01030"/>
    </source>
</evidence>
<dbReference type="SUPFAM" id="SSF52058">
    <property type="entry name" value="L domain-like"/>
    <property type="match status" value="2"/>
</dbReference>
<comment type="subcellular location">
    <subcellularLocation>
        <location evidence="1">Cell membrane</location>
        <topology evidence="1">Lipid-anchor</topology>
        <topology evidence="1">GPI-anchor</topology>
    </subcellularLocation>
</comment>
<dbReference type="GO" id="GO:0009986">
    <property type="term" value="C:cell surface"/>
    <property type="evidence" value="ECO:0007669"/>
    <property type="project" value="TreeGrafter"/>
</dbReference>
<dbReference type="InterPro" id="IPR000494">
    <property type="entry name" value="Rcpt_L-dom"/>
</dbReference>
<name>A0A9P6WC61_MAUEX</name>
<evidence type="ECO:0000256" key="3">
    <source>
        <dbReference type="ARBA" id="ARBA00022475"/>
    </source>
</evidence>
<dbReference type="GO" id="GO:0030476">
    <property type="term" value="P:ascospore wall assembly"/>
    <property type="evidence" value="ECO:0007669"/>
    <property type="project" value="TreeGrafter"/>
</dbReference>
<dbReference type="InterPro" id="IPR051648">
    <property type="entry name" value="CWI-Assembly_Regulator"/>
</dbReference>
<sequence>MRIPLSLPLILPLTNCFLLNYKQLHDISDSKNLISQIGTDKEKLNAFSVEKRRLYHTLNGTANDLFQNNNEEDSEDEQADSEEQDGYISHVSVTAPAHLPQICKGTTHLIETTNDLYSLQDNCKELFGDLIVTPTYDNSMVDLGGIQNIYGNFIIENSNNIINIKAESLMTISHNFVLKSLTSLVDINTPLLRNVNSIDWEILPILGTIDLHNDILINQDIIISDTSLANIDQISKVKVIDIFNINNNRFLETIKSNINTVNTQFTIHANARDVELKMPYLKSAQNLTIRDTSSIYLPNLQYVQSSFQIIENLITSLDVSNLQYVGGTLGIIENQHLVKANFNNVTEVQGGLMVAHNNKLDKINFFQSLRQIGGAIHFEGKFSETSFQNLKLVKGSAFIKSSSENLDCGQWITSTNGRSIIRGGKVKCSSARKSSFVNIDKEGVVLDSIENDNVDFEEESDTFGENMKSGSKTATKKSKFSRKMSNSATSLKVSKSCTVISVFLVIVRLIT</sequence>
<keyword evidence="6" id="KW-0325">Glycoprotein</keyword>
<protein>
    <recommendedName>
        <fullName evidence="10">Receptor L-domain domain-containing protein</fullName>
    </recommendedName>
</protein>
<keyword evidence="4" id="KW-0336">GPI-anchor</keyword>
<organism evidence="11 12">
    <name type="scientific">Maudiozyma exigua</name>
    <name type="common">Yeast</name>
    <name type="synonym">Kazachstania exigua</name>
    <dbReference type="NCBI Taxonomy" id="34358"/>
    <lineage>
        <taxon>Eukaryota</taxon>
        <taxon>Fungi</taxon>
        <taxon>Dikarya</taxon>
        <taxon>Ascomycota</taxon>
        <taxon>Saccharomycotina</taxon>
        <taxon>Saccharomycetes</taxon>
        <taxon>Saccharomycetales</taxon>
        <taxon>Saccharomycetaceae</taxon>
        <taxon>Maudiozyma</taxon>
    </lineage>
</organism>
<feature type="compositionally biased region" description="Acidic residues" evidence="8">
    <location>
        <begin position="70"/>
        <end position="84"/>
    </location>
</feature>
<dbReference type="Proteomes" id="UP000750334">
    <property type="component" value="Unassembled WGS sequence"/>
</dbReference>
<dbReference type="InterPro" id="IPR036941">
    <property type="entry name" value="Rcpt_L-dom_sf"/>
</dbReference>
<evidence type="ECO:0000256" key="6">
    <source>
        <dbReference type="ARBA" id="ARBA00023180"/>
    </source>
</evidence>
<comment type="caution">
    <text evidence="11">The sequence shown here is derived from an EMBL/GenBank/DDBJ whole genome shotgun (WGS) entry which is preliminary data.</text>
</comment>
<accession>A0A9P6WC61</accession>
<dbReference type="GO" id="GO:0009277">
    <property type="term" value="C:fungal-type cell wall"/>
    <property type="evidence" value="ECO:0007669"/>
    <property type="project" value="TreeGrafter"/>
</dbReference>
<feature type="signal peptide" evidence="9">
    <location>
        <begin position="1"/>
        <end position="16"/>
    </location>
</feature>
<keyword evidence="12" id="KW-1185">Reference proteome</keyword>
<gene>
    <name evidence="11" type="ORF">C6P45_004814</name>
</gene>
<dbReference type="GO" id="GO:0005886">
    <property type="term" value="C:plasma membrane"/>
    <property type="evidence" value="ECO:0007669"/>
    <property type="project" value="UniProtKB-SubCell"/>
</dbReference>
<dbReference type="OrthoDB" id="536881at2759"/>
<evidence type="ECO:0000256" key="7">
    <source>
        <dbReference type="ARBA" id="ARBA00023288"/>
    </source>
</evidence>
<reference evidence="11 12" key="1">
    <citation type="submission" date="2020-11" db="EMBL/GenBank/DDBJ databases">
        <title>Kefir isolates.</title>
        <authorList>
            <person name="Marcisauskas S."/>
            <person name="Kim Y."/>
            <person name="Blasche S."/>
        </authorList>
    </citation>
    <scope>NUCLEOTIDE SEQUENCE [LARGE SCALE GENOMIC DNA]</scope>
    <source>
        <strain evidence="11 12">OG2</strain>
    </source>
</reference>
<dbReference type="EMBL" id="PUHR01000071">
    <property type="protein sequence ID" value="KAG0668306.1"/>
    <property type="molecule type" value="Genomic_DNA"/>
</dbReference>
<evidence type="ECO:0000256" key="8">
    <source>
        <dbReference type="SAM" id="MobiDB-lite"/>
    </source>
</evidence>
<feature type="domain" description="Receptor L-domain" evidence="10">
    <location>
        <begin position="328"/>
        <end position="384"/>
    </location>
</feature>
<dbReference type="AlphaFoldDB" id="A0A9P6WC61"/>
<feature type="region of interest" description="Disordered" evidence="8">
    <location>
        <begin position="63"/>
        <end position="84"/>
    </location>
</feature>
<keyword evidence="5 9" id="KW-0732">Signal</keyword>
<keyword evidence="4" id="KW-0472">Membrane</keyword>
<comment type="similarity">
    <text evidence="2">Belongs to the SPS2 family.</text>
</comment>
<dbReference type="PANTHER" id="PTHR31018:SF12">
    <property type="entry name" value="SPORULATION-SPECIFIC PROTEIN 2-RELATED"/>
    <property type="match status" value="1"/>
</dbReference>
<dbReference type="GO" id="GO:0098552">
    <property type="term" value="C:side of membrane"/>
    <property type="evidence" value="ECO:0007669"/>
    <property type="project" value="UniProtKB-KW"/>
</dbReference>
<evidence type="ECO:0000313" key="12">
    <source>
        <dbReference type="Proteomes" id="UP000750334"/>
    </source>
</evidence>
<evidence type="ECO:0000256" key="2">
    <source>
        <dbReference type="ARBA" id="ARBA00005798"/>
    </source>
</evidence>
<evidence type="ECO:0000256" key="4">
    <source>
        <dbReference type="ARBA" id="ARBA00022622"/>
    </source>
</evidence>
<keyword evidence="3" id="KW-1003">Cell membrane</keyword>
<evidence type="ECO:0000256" key="5">
    <source>
        <dbReference type="ARBA" id="ARBA00022729"/>
    </source>
</evidence>
<dbReference type="PANTHER" id="PTHR31018">
    <property type="entry name" value="SPORULATION-SPECIFIC PROTEIN-RELATED"/>
    <property type="match status" value="1"/>
</dbReference>
<evidence type="ECO:0000256" key="9">
    <source>
        <dbReference type="SAM" id="SignalP"/>
    </source>
</evidence>
<dbReference type="Gene3D" id="3.80.20.20">
    <property type="entry name" value="Receptor L-domain"/>
    <property type="match status" value="1"/>
</dbReference>
<feature type="chain" id="PRO_5040136114" description="Receptor L-domain domain-containing protein" evidence="9">
    <location>
        <begin position="17"/>
        <end position="511"/>
    </location>
</feature>
<proteinExistence type="inferred from homology"/>
<keyword evidence="7" id="KW-0449">Lipoprotein</keyword>
<evidence type="ECO:0000256" key="1">
    <source>
        <dbReference type="ARBA" id="ARBA00004609"/>
    </source>
</evidence>